<keyword evidence="2" id="KW-0507">mRNA processing</keyword>
<reference evidence="12" key="1">
    <citation type="submission" date="2023-01" db="EMBL/GenBank/DDBJ databases">
        <title>The chitinases involved in constricting ring structure development in the nematode-trapping fungus Drechslerella dactyloides.</title>
        <authorList>
            <person name="Wang R."/>
            <person name="Zhang L."/>
            <person name="Tang P."/>
            <person name="Li S."/>
            <person name="Liang L."/>
        </authorList>
    </citation>
    <scope>NUCLEOTIDE SEQUENCE</scope>
    <source>
        <strain evidence="12">YMF1.00031</strain>
    </source>
</reference>
<organism evidence="12 13">
    <name type="scientific">Drechslerella dactyloides</name>
    <name type="common">Nematode-trapping fungus</name>
    <name type="synonym">Arthrobotrys dactyloides</name>
    <dbReference type="NCBI Taxonomy" id="74499"/>
    <lineage>
        <taxon>Eukaryota</taxon>
        <taxon>Fungi</taxon>
        <taxon>Dikarya</taxon>
        <taxon>Ascomycota</taxon>
        <taxon>Pezizomycotina</taxon>
        <taxon>Orbiliomycetes</taxon>
        <taxon>Orbiliales</taxon>
        <taxon>Orbiliaceae</taxon>
        <taxon>Drechslerella</taxon>
    </lineage>
</organism>
<dbReference type="GO" id="GO:0005688">
    <property type="term" value="C:U6 snRNP"/>
    <property type="evidence" value="ECO:0007669"/>
    <property type="project" value="UniProtKB-ARBA"/>
</dbReference>
<evidence type="ECO:0000313" key="12">
    <source>
        <dbReference type="EMBL" id="KAJ6257919.1"/>
    </source>
</evidence>
<feature type="domain" description="RRM" evidence="11">
    <location>
        <begin position="1352"/>
        <end position="1424"/>
    </location>
</feature>
<feature type="compositionally biased region" description="Low complexity" evidence="10">
    <location>
        <begin position="8"/>
        <end position="42"/>
    </location>
</feature>
<feature type="domain" description="RRM" evidence="11">
    <location>
        <begin position="1134"/>
        <end position="1210"/>
    </location>
</feature>
<feature type="domain" description="RRM" evidence="11">
    <location>
        <begin position="1058"/>
        <end position="1133"/>
    </location>
</feature>
<feature type="compositionally biased region" description="Basic residues" evidence="10">
    <location>
        <begin position="43"/>
        <end position="62"/>
    </location>
</feature>
<feature type="region of interest" description="Disordered" evidence="10">
    <location>
        <begin position="1463"/>
        <end position="1525"/>
    </location>
</feature>
<dbReference type="GO" id="GO:0006397">
    <property type="term" value="P:mRNA processing"/>
    <property type="evidence" value="ECO:0007669"/>
    <property type="project" value="UniProtKB-KW"/>
</dbReference>
<feature type="compositionally biased region" description="Basic and acidic residues" evidence="10">
    <location>
        <begin position="1486"/>
        <end position="1502"/>
    </location>
</feature>
<dbReference type="InterPro" id="IPR000504">
    <property type="entry name" value="RRM_dom"/>
</dbReference>
<dbReference type="GO" id="GO:0008380">
    <property type="term" value="P:RNA splicing"/>
    <property type="evidence" value="ECO:0007669"/>
    <property type="project" value="UniProtKB-KW"/>
</dbReference>
<keyword evidence="5" id="KW-0508">mRNA splicing</keyword>
<dbReference type="CDD" id="cd12299">
    <property type="entry name" value="RRM4_Prp24"/>
    <property type="match status" value="1"/>
</dbReference>
<keyword evidence="13" id="KW-1185">Reference proteome</keyword>
<dbReference type="Gene3D" id="3.30.70.330">
    <property type="match status" value="4"/>
</dbReference>
<evidence type="ECO:0000256" key="8">
    <source>
        <dbReference type="ARBA" id="ARBA00093627"/>
    </source>
</evidence>
<gene>
    <name evidence="12" type="ORF">Dda_7709</name>
</gene>
<feature type="region of interest" description="Disordered" evidence="10">
    <location>
        <begin position="1299"/>
        <end position="1338"/>
    </location>
</feature>
<accession>A0AAD6NH01</accession>
<dbReference type="CDD" id="cd12296">
    <property type="entry name" value="RRM1_Prp24"/>
    <property type="match status" value="1"/>
</dbReference>
<feature type="compositionally biased region" description="Low complexity" evidence="10">
    <location>
        <begin position="316"/>
        <end position="325"/>
    </location>
</feature>
<evidence type="ECO:0000256" key="10">
    <source>
        <dbReference type="SAM" id="MobiDB-lite"/>
    </source>
</evidence>
<dbReference type="InterPro" id="IPR012677">
    <property type="entry name" value="Nucleotide-bd_a/b_plait_sf"/>
</dbReference>
<dbReference type="PANTHER" id="PTHR48025:SF1">
    <property type="entry name" value="RRM DOMAIN-CONTAINING PROTEIN"/>
    <property type="match status" value="1"/>
</dbReference>
<dbReference type="SUPFAM" id="SSF54928">
    <property type="entry name" value="RNA-binding domain, RBD"/>
    <property type="match status" value="4"/>
</dbReference>
<keyword evidence="4 9" id="KW-0694">RNA-binding</keyword>
<dbReference type="PROSITE" id="PS50102">
    <property type="entry name" value="RRM"/>
    <property type="match status" value="4"/>
</dbReference>
<dbReference type="InterPro" id="IPR035979">
    <property type="entry name" value="RBD_domain_sf"/>
</dbReference>
<evidence type="ECO:0000256" key="9">
    <source>
        <dbReference type="PROSITE-ProRule" id="PRU00176"/>
    </source>
</evidence>
<feature type="compositionally biased region" description="Polar residues" evidence="10">
    <location>
        <begin position="375"/>
        <end position="391"/>
    </location>
</feature>
<evidence type="ECO:0000256" key="3">
    <source>
        <dbReference type="ARBA" id="ARBA00022737"/>
    </source>
</evidence>
<name>A0AAD6NH01_DREDA</name>
<evidence type="ECO:0000256" key="5">
    <source>
        <dbReference type="ARBA" id="ARBA00023187"/>
    </source>
</evidence>
<dbReference type="Pfam" id="PF16842">
    <property type="entry name" value="RRM_occluded"/>
    <property type="match status" value="1"/>
</dbReference>
<dbReference type="InterPro" id="IPR050502">
    <property type="entry name" value="Euk_RNA-bind_prot"/>
</dbReference>
<feature type="compositionally biased region" description="Basic and acidic residues" evidence="10">
    <location>
        <begin position="1513"/>
        <end position="1525"/>
    </location>
</feature>
<keyword evidence="3" id="KW-0677">Repeat</keyword>
<dbReference type="EMBL" id="JAQGDS010000010">
    <property type="protein sequence ID" value="KAJ6257919.1"/>
    <property type="molecule type" value="Genomic_DNA"/>
</dbReference>
<evidence type="ECO:0000256" key="1">
    <source>
        <dbReference type="ARBA" id="ARBA00004123"/>
    </source>
</evidence>
<dbReference type="InterPro" id="IPR011990">
    <property type="entry name" value="TPR-like_helical_dom_sf"/>
</dbReference>
<feature type="compositionally biased region" description="Low complexity" evidence="10">
    <location>
        <begin position="1316"/>
        <end position="1334"/>
    </location>
</feature>
<dbReference type="Gene3D" id="1.25.40.10">
    <property type="entry name" value="Tetratricopeptide repeat domain"/>
    <property type="match status" value="1"/>
</dbReference>
<dbReference type="SUPFAM" id="SSF48452">
    <property type="entry name" value="TPR-like"/>
    <property type="match status" value="1"/>
</dbReference>
<dbReference type="Proteomes" id="UP001221413">
    <property type="component" value="Unassembled WGS sequence"/>
</dbReference>
<comment type="caution">
    <text evidence="12">The sequence shown here is derived from an EMBL/GenBank/DDBJ whole genome shotgun (WGS) entry which is preliminary data.</text>
</comment>
<evidence type="ECO:0000313" key="13">
    <source>
        <dbReference type="Proteomes" id="UP001221413"/>
    </source>
</evidence>
<feature type="compositionally biased region" description="Pro residues" evidence="10">
    <location>
        <begin position="326"/>
        <end position="337"/>
    </location>
</feature>
<feature type="compositionally biased region" description="Basic residues" evidence="10">
    <location>
        <begin position="88"/>
        <end position="99"/>
    </location>
</feature>
<dbReference type="InterPro" id="IPR031766">
    <property type="entry name" value="RRM_occluded"/>
</dbReference>
<proteinExistence type="predicted"/>
<evidence type="ECO:0000256" key="4">
    <source>
        <dbReference type="ARBA" id="ARBA00022884"/>
    </source>
</evidence>
<sequence>MDIRALLSPTTTPAPGSGSPTNSSPVPGHGASSAPASSAGATSHHHQQHHNHHNQAHHRNSITRRDSYSQPTLLPAHAHAPAPAPPHSPHHPAAYHHLHPQQQHQPPPPPPPQHHQQHQQQQQQQHYHHHHHHAPPPPPPPPHVVHGAHPSHYHSHPPPPQPLHQQHPHQHLSPPLSHHPPPLIPLRPSVNESPPQSHHPPPLIPIRPLHESPPQSHHPPPLIPLRPSVNDLSQPSHHPPPIIPLRPVNDIRSHSSPAIVPSKKAQSQQFFTSHADALRRESLPVVSEKVVPPAPRHHSLNFLDNPTFTPSPLGGPQAPTSTPSPASLPAPPPPPLHPTSQSRIPSFSSERGPISRTGSTASLITMDEEQRTRSDQGSASRRVSRTKSSASVEMMVREPSPSPKDAAPELFSDDDDDADVNMDENEESTQELDLFEVERMAELIEKLDHAYHKDEVDAEDTPPTYADCVECIGLLRRGFVASKFSKTYEFKERLNDERERMLKIYPLTEEMWTEWLHDWEIHAEDLTAKVAVMDLWSKSVAHEPGSVTLWKGYIRFILRTWREASKRAEAEGGDDEAWAEIFNFDMVNLVVTKAVGETMYNIPKSHEIWNKYCEVQQLTLKGTTQSKTDKVQRLFMDRLRVPHDDIDSTFSAYSSFVTKYYPNSNYEMVMKAANQLYQETKKAVELRNRYEYKLRSSYGQEDEGQAWSKYIEWETARKPINLNLCQALYERCVLRYPSQSAVWEEYMYFMLDKKSNDSAILPLLERATAHCQWSGTLWSHRILAFDVRQQPFESIERIKHQATTSRLMTTPEEIFKVHLAWCGVLKRRGVAKNPEDAEMDEVAEFGLRSTLTEIGSMDPDYRIARLLITFLTEKGEISDAEIEWKNLEAKHAHEYEFWLRYYGWAFRNTGNTGATSVLKKAASCWRELDWPEKIIDIYHTQIEDYGEGTAIEGAMMEIIRLRREVAKRREEEARAVQAQGATNSQPPVDTKGKRRRSSNVEDEEALPHKKARSSEDIEMESIPAVAEEAEGANEASKEDDAASSSKDKNKKTRDREKLTVFAKNLPPDIDELSVRKFFKDCGTINAFHMVVEADNESATASVEFQNAEDVLAAQTRDKKTLKGREIEVQLGYNTTLYVTNFPPTANEKWIRELFKDCGPIVEVRFPSLKYNQHRRFCYAQFEASEDAEKAAKFNGKDVEGFTLVSKLSDPGKKQERSGAVHEGREVFIRNIDYSATEAEVRELFGKYGSIDSIRLVSKGKGNHSGFGFLDYETAESAQASLELDGQKFKGRKLMVVMGLPQGGAPPSKKSSGKTQPKAPNGAAGSPGSATSPMSITVSEAQDPPNWELIRQKTLVVLNVADTVNDSKIRAAFEKYGSLRKVQLRLDHQAALVEFDDVQDAGKASMALDGLEIDGRAIRFGEYKEMLKMGPEKKAKPGENPFVRKKKDQAPTTVTSMAPVRVHRPTPAVRGGKTRMGLGFRSAAKSEATEEAKEGNTKPKTNAEFRQMLLKGKTQAEDKEAKEDTA</sequence>
<dbReference type="SMART" id="SM00360">
    <property type="entry name" value="RRM"/>
    <property type="match status" value="4"/>
</dbReference>
<feature type="domain" description="RRM" evidence="11">
    <location>
        <begin position="1224"/>
        <end position="1300"/>
    </location>
</feature>
<comment type="function">
    <text evidence="7">Functions as a recycling factor of the spliceosome, a machinery that forms on each precursor-messenger RNA (pre-mRNA) and catalyzes the removal of introns. Chaperones the re-annealing of U4 and U6 snRNAs (small nuclear RNAs) released from previous rounds of splicing, an initial step in reforming the U4/U6-U5 tri-snRNP (small nuclear ribonucleoprotein) that can reassemble into another spliceosome complex; this step involves binding U6 and facilitating the unwinding of the U6 internal stem loop, followed by base-pairing of U6 to U4.</text>
</comment>
<dbReference type="GO" id="GO:0003729">
    <property type="term" value="F:mRNA binding"/>
    <property type="evidence" value="ECO:0007669"/>
    <property type="project" value="TreeGrafter"/>
</dbReference>
<feature type="region of interest" description="Disordered" evidence="10">
    <location>
        <begin position="972"/>
        <end position="1054"/>
    </location>
</feature>
<feature type="region of interest" description="Disordered" evidence="10">
    <location>
        <begin position="1"/>
        <end position="271"/>
    </location>
</feature>
<evidence type="ECO:0000256" key="7">
    <source>
        <dbReference type="ARBA" id="ARBA00093374"/>
    </source>
</evidence>
<dbReference type="Pfam" id="PF00076">
    <property type="entry name" value="RRM_1"/>
    <property type="match status" value="3"/>
</dbReference>
<evidence type="ECO:0000256" key="2">
    <source>
        <dbReference type="ARBA" id="ARBA00022664"/>
    </source>
</evidence>
<keyword evidence="6" id="KW-0539">Nucleus</keyword>
<evidence type="ECO:0000259" key="11">
    <source>
        <dbReference type="PROSITE" id="PS50102"/>
    </source>
</evidence>
<dbReference type="InterPro" id="IPR034397">
    <property type="entry name" value="Prp24_RRM1"/>
</dbReference>
<dbReference type="FunFam" id="3.30.70.330:FF:000365">
    <property type="entry name" value="U4/U6 snRNA-associated-splicing factor PRP24"/>
    <property type="match status" value="1"/>
</dbReference>
<evidence type="ECO:0000256" key="6">
    <source>
        <dbReference type="ARBA" id="ARBA00023242"/>
    </source>
</evidence>
<feature type="region of interest" description="Disordered" evidence="10">
    <location>
        <begin position="289"/>
        <end position="417"/>
    </location>
</feature>
<dbReference type="PANTHER" id="PTHR48025">
    <property type="entry name" value="OS02G0815200 PROTEIN"/>
    <property type="match status" value="1"/>
</dbReference>
<dbReference type="CDD" id="cd00590">
    <property type="entry name" value="RRM_SF"/>
    <property type="match status" value="1"/>
</dbReference>
<protein>
    <recommendedName>
        <fullName evidence="8">U4/U6 snRNA-associated-splicing factor PRP24</fullName>
    </recommendedName>
</protein>
<comment type="subcellular location">
    <subcellularLocation>
        <location evidence="1">Nucleus</location>
    </subcellularLocation>
</comment>